<evidence type="ECO:0000256" key="7">
    <source>
        <dbReference type="ARBA" id="ARBA00023319"/>
    </source>
</evidence>
<dbReference type="OrthoDB" id="9131059at2"/>
<dbReference type="SUPFAM" id="SSF49354">
    <property type="entry name" value="PapD-like"/>
    <property type="match status" value="1"/>
</dbReference>
<keyword evidence="13" id="KW-1185">Reference proteome</keyword>
<reference evidence="12 13" key="1">
    <citation type="journal article" date="2014" name="Genome Biol. Evol.">
        <title>Genome degeneration and adaptation in a nascent stage of symbiosis.</title>
        <authorList>
            <person name="Oakeson K.F."/>
            <person name="Gil R."/>
            <person name="Clayton A.L."/>
            <person name="Dunn D.M."/>
            <person name="von Niederhausern A.C."/>
            <person name="Hamil C."/>
            <person name="Aoyagi A."/>
            <person name="Duval B."/>
            <person name="Baca A."/>
            <person name="Silva F.J."/>
            <person name="Vallier A."/>
            <person name="Jackson D.G."/>
            <person name="Latorre A."/>
            <person name="Weiss R.B."/>
            <person name="Heddi A."/>
            <person name="Moya A."/>
            <person name="Dale C."/>
        </authorList>
    </citation>
    <scope>NUCLEOTIDE SEQUENCE [LARGE SCALE GENOMIC DNA]</scope>
    <source>
        <strain evidence="12 13">HS1</strain>
    </source>
</reference>
<dbReference type="GO" id="GO:0030288">
    <property type="term" value="C:outer membrane-bounded periplasmic space"/>
    <property type="evidence" value="ECO:0007669"/>
    <property type="project" value="InterPro"/>
</dbReference>
<keyword evidence="5" id="KW-0574">Periplasm</keyword>
<evidence type="ECO:0000256" key="9">
    <source>
        <dbReference type="SAM" id="SignalP"/>
    </source>
</evidence>
<comment type="subcellular location">
    <subcellularLocation>
        <location evidence="1 8">Periplasm</location>
    </subcellularLocation>
</comment>
<evidence type="ECO:0000256" key="4">
    <source>
        <dbReference type="ARBA" id="ARBA00022729"/>
    </source>
</evidence>
<name>W0HT60_9GAMM</name>
<keyword evidence="3" id="KW-1029">Fimbrium biogenesis</keyword>
<organism evidence="12 13">
    <name type="scientific">Sodalis praecaptivus</name>
    <dbReference type="NCBI Taxonomy" id="1239307"/>
    <lineage>
        <taxon>Bacteria</taxon>
        <taxon>Pseudomonadati</taxon>
        <taxon>Pseudomonadota</taxon>
        <taxon>Gammaproteobacteria</taxon>
        <taxon>Enterobacterales</taxon>
        <taxon>Bruguierivoracaceae</taxon>
        <taxon>Sodalis</taxon>
    </lineage>
</organism>
<dbReference type="PANTHER" id="PTHR30251:SF2">
    <property type="entry name" value="FIMBRIAL CHAPERONE YADV-RELATED"/>
    <property type="match status" value="1"/>
</dbReference>
<dbReference type="PANTHER" id="PTHR30251">
    <property type="entry name" value="PILUS ASSEMBLY CHAPERONE"/>
    <property type="match status" value="1"/>
</dbReference>
<dbReference type="PATRIC" id="fig|1239307.3.peg.2150"/>
<keyword evidence="6 8" id="KW-0143">Chaperone</keyword>
<dbReference type="InterPro" id="IPR013783">
    <property type="entry name" value="Ig-like_fold"/>
</dbReference>
<dbReference type="InterPro" id="IPR016148">
    <property type="entry name" value="Pili_assmbl_chaperone_C"/>
</dbReference>
<dbReference type="InterPro" id="IPR008962">
    <property type="entry name" value="PapD-like_sf"/>
</dbReference>
<dbReference type="InterPro" id="IPR016147">
    <property type="entry name" value="Pili_assmbl_chaperone_N"/>
</dbReference>
<comment type="similarity">
    <text evidence="2 8">Belongs to the periplasmic pilus chaperone family.</text>
</comment>
<feature type="signal peptide" evidence="9">
    <location>
        <begin position="1"/>
        <end position="27"/>
    </location>
</feature>
<dbReference type="GO" id="GO:0071555">
    <property type="term" value="P:cell wall organization"/>
    <property type="evidence" value="ECO:0007669"/>
    <property type="project" value="InterPro"/>
</dbReference>
<dbReference type="SUPFAM" id="SSF49584">
    <property type="entry name" value="Periplasmic chaperone C-domain"/>
    <property type="match status" value="1"/>
</dbReference>
<evidence type="ECO:0000256" key="1">
    <source>
        <dbReference type="ARBA" id="ARBA00004418"/>
    </source>
</evidence>
<evidence type="ECO:0000259" key="11">
    <source>
        <dbReference type="Pfam" id="PF02753"/>
    </source>
</evidence>
<feature type="domain" description="Pili assembly chaperone C-terminal" evidence="11">
    <location>
        <begin position="171"/>
        <end position="226"/>
    </location>
</feature>
<dbReference type="Pfam" id="PF00345">
    <property type="entry name" value="PapD_N"/>
    <property type="match status" value="1"/>
</dbReference>
<feature type="chain" id="PRO_5004790068" evidence="9">
    <location>
        <begin position="28"/>
        <end position="234"/>
    </location>
</feature>
<dbReference type="InterPro" id="IPR001829">
    <property type="entry name" value="Pili_assmbl_chaperone_bac"/>
</dbReference>
<dbReference type="InterPro" id="IPR050643">
    <property type="entry name" value="Periplasmic_pilus_chap"/>
</dbReference>
<dbReference type="Gene3D" id="2.60.40.10">
    <property type="entry name" value="Immunoglobulins"/>
    <property type="match status" value="2"/>
</dbReference>
<dbReference type="HOGENOM" id="CLU_070768_2_1_6"/>
<dbReference type="EMBL" id="CP006569">
    <property type="protein sequence ID" value="AHF77001.1"/>
    <property type="molecule type" value="Genomic_DNA"/>
</dbReference>
<protein>
    <submittedName>
        <fullName evidence="12">Pili assembly chaperone</fullName>
    </submittedName>
</protein>
<evidence type="ECO:0000313" key="12">
    <source>
        <dbReference type="EMBL" id="AHF77001.1"/>
    </source>
</evidence>
<dbReference type="InterPro" id="IPR018046">
    <property type="entry name" value="Pili_assmbl_chaperone_CS"/>
</dbReference>
<gene>
    <name evidence="12" type="primary">fimC2</name>
    <name evidence="12" type="ORF">Sant_1949</name>
</gene>
<evidence type="ECO:0000256" key="3">
    <source>
        <dbReference type="ARBA" id="ARBA00022558"/>
    </source>
</evidence>
<dbReference type="Proteomes" id="UP000019028">
    <property type="component" value="Chromosome"/>
</dbReference>
<dbReference type="AlphaFoldDB" id="W0HT60"/>
<evidence type="ECO:0000256" key="8">
    <source>
        <dbReference type="RuleBase" id="RU003918"/>
    </source>
</evidence>
<dbReference type="RefSeq" id="WP_025422133.1">
    <property type="nucleotide sequence ID" value="NZ_CP006569.1"/>
</dbReference>
<dbReference type="PROSITE" id="PS00635">
    <property type="entry name" value="PILI_CHAPERONE"/>
    <property type="match status" value="1"/>
</dbReference>
<accession>W0HT60</accession>
<evidence type="ECO:0000256" key="2">
    <source>
        <dbReference type="ARBA" id="ARBA00007399"/>
    </source>
</evidence>
<keyword evidence="4 9" id="KW-0732">Signal</keyword>
<feature type="domain" description="Pili assembly chaperone N-terminal" evidence="10">
    <location>
        <begin position="30"/>
        <end position="149"/>
    </location>
</feature>
<evidence type="ECO:0000256" key="6">
    <source>
        <dbReference type="ARBA" id="ARBA00023186"/>
    </source>
</evidence>
<sequence>MSLCRFALKVIACALALGALSAPPASAAGGISLQSTRVVYPLGAKQTTVAVKNSSTTDSFMVQSWVNNPGGEKSRDFVVTPPLYISGPNNENTLRLMLTGANLPRDRESLYYLNVKAIPSLDKQALKGKNMLLLAANTRIKLFVRPTGLIPAVNEAPKKLTFRRQGNMLEIVNPTPYYITITNMKAGNQALGNIMVAPQGSGRQPLTAGSANVVTWQTINDYGAVTPEIKSPIR</sequence>
<proteinExistence type="inferred from homology"/>
<evidence type="ECO:0000259" key="10">
    <source>
        <dbReference type="Pfam" id="PF00345"/>
    </source>
</evidence>
<dbReference type="InterPro" id="IPR036316">
    <property type="entry name" value="Pili_assmbl_chap_C_dom_sf"/>
</dbReference>
<evidence type="ECO:0000256" key="5">
    <source>
        <dbReference type="ARBA" id="ARBA00022764"/>
    </source>
</evidence>
<dbReference type="PRINTS" id="PR00969">
    <property type="entry name" value="CHAPERONPILI"/>
</dbReference>
<evidence type="ECO:0000313" key="13">
    <source>
        <dbReference type="Proteomes" id="UP000019028"/>
    </source>
</evidence>
<dbReference type="Pfam" id="PF02753">
    <property type="entry name" value="PapD_C"/>
    <property type="match status" value="1"/>
</dbReference>
<keyword evidence="7" id="KW-0393">Immunoglobulin domain</keyword>
<dbReference type="KEGG" id="sod:Sant_1949"/>